<feature type="compositionally biased region" description="Polar residues" evidence="4">
    <location>
        <begin position="7"/>
        <end position="27"/>
    </location>
</feature>
<feature type="domain" description="CRC" evidence="5">
    <location>
        <begin position="361"/>
        <end position="490"/>
    </location>
</feature>
<evidence type="ECO:0000256" key="3">
    <source>
        <dbReference type="ARBA" id="ARBA00023242"/>
    </source>
</evidence>
<dbReference type="InterPro" id="IPR005172">
    <property type="entry name" value="CRC"/>
</dbReference>
<dbReference type="OrthoDB" id="6283463at2759"/>
<dbReference type="Pfam" id="PF03638">
    <property type="entry name" value="TCR"/>
    <property type="match status" value="2"/>
</dbReference>
<feature type="compositionally biased region" description="Polar residues" evidence="4">
    <location>
        <begin position="693"/>
        <end position="702"/>
    </location>
</feature>
<accession>A0A2Z7BTA6</accession>
<feature type="region of interest" description="Disordered" evidence="4">
    <location>
        <begin position="493"/>
        <end position="556"/>
    </location>
</feature>
<dbReference type="PANTHER" id="PTHR46159">
    <property type="entry name" value="PROTEIN TESMIN/TSO1-LIKE CXC 2"/>
    <property type="match status" value="1"/>
</dbReference>
<sequence>MSAEDQGCNNGLPSVNGSGNDQIQHPSANPGKVLADNVNMDFVDPNNSLNPARKQPEHVDQPPKGDVAWEENVIKHGHDYCTEVQVEKAAFAPHAFINQDLGDFMPEAFQQRDIRWNYLQFEDAQNKLETNWHSQIDLDEQLARSLSLMRQQTPANFLQSIPYPKLYLHPTPMISIAKPSSSGLQQLRTNGHSQISSDDEGAGLLSLARKQTPFNTYQPVSYPKPYLDPTSFMSINRPSSSGLGPNNVFNSGATMNMKSAQMGSLNMQEWMPKPLFKPVAESLLREITHNRNLKSLLYARLMQSLNRYGVSNPVKDQSTQADKSEHKAENVGDEEEFDRSNPRIGSQAQKRKSQRSRGDAFVSSCQCKKIKCMKLYCDCFAAKVYCAETCSCQGCLNVEEHNDEVLEARELIESRNPLAFAPKVIQNSIKPSATGGYREDGALLSPSSARHIRGCSCKKSMCLKKYCDCYQSKVGCSDGCRCEGCQNEYGRKGGITKAPSSGEGSEQRTDSSILDTPAPTNECLNSHLGTDQNQEEESKNWSSVEKYLPSPDSRLPLDNNDRVIGIGDESLHLHPFLPEQEPDLGNAKTRDEFQFPIPYDKPEGTGTSCGVPNYMEWTNWIGSQMSPLLDFRGNRHNEVDAFGCELANNLKDDQPETLEVTPTSLKSVNVSTQNKKRVCPPPDPVQEFGSLKSVHTSPGQQM</sequence>
<dbReference type="InterPro" id="IPR033467">
    <property type="entry name" value="Tesmin/TSO1-like_CXC"/>
</dbReference>
<gene>
    <name evidence="6" type="ORF">F511_23887</name>
</gene>
<evidence type="ECO:0000313" key="6">
    <source>
        <dbReference type="EMBL" id="KZV37791.1"/>
    </source>
</evidence>
<keyword evidence="3" id="KW-0539">Nucleus</keyword>
<dbReference type="GO" id="GO:0005634">
    <property type="term" value="C:nucleus"/>
    <property type="evidence" value="ECO:0007669"/>
    <property type="project" value="UniProtKB-SubCell"/>
</dbReference>
<dbReference type="SMART" id="SM01114">
    <property type="entry name" value="CXC"/>
    <property type="match status" value="2"/>
</dbReference>
<proteinExistence type="inferred from homology"/>
<feature type="compositionally biased region" description="Basic and acidic residues" evidence="4">
    <location>
        <begin position="54"/>
        <end position="63"/>
    </location>
</feature>
<evidence type="ECO:0000256" key="2">
    <source>
        <dbReference type="ARBA" id="ARBA00007267"/>
    </source>
</evidence>
<evidence type="ECO:0000259" key="5">
    <source>
        <dbReference type="PROSITE" id="PS51634"/>
    </source>
</evidence>
<reference evidence="6 7" key="1">
    <citation type="journal article" date="2015" name="Proc. Natl. Acad. Sci. U.S.A.">
        <title>The resurrection genome of Boea hygrometrica: A blueprint for survival of dehydration.</title>
        <authorList>
            <person name="Xiao L."/>
            <person name="Yang G."/>
            <person name="Zhang L."/>
            <person name="Yang X."/>
            <person name="Zhao S."/>
            <person name="Ji Z."/>
            <person name="Zhou Q."/>
            <person name="Hu M."/>
            <person name="Wang Y."/>
            <person name="Chen M."/>
            <person name="Xu Y."/>
            <person name="Jin H."/>
            <person name="Xiao X."/>
            <person name="Hu G."/>
            <person name="Bao F."/>
            <person name="Hu Y."/>
            <person name="Wan P."/>
            <person name="Li L."/>
            <person name="Deng X."/>
            <person name="Kuang T."/>
            <person name="Xiang C."/>
            <person name="Zhu J.K."/>
            <person name="Oliver M.J."/>
            <person name="He Y."/>
        </authorList>
    </citation>
    <scope>NUCLEOTIDE SEQUENCE [LARGE SCALE GENOMIC DNA]</scope>
    <source>
        <strain evidence="7">cv. XS01</strain>
    </source>
</reference>
<evidence type="ECO:0000256" key="4">
    <source>
        <dbReference type="SAM" id="MobiDB-lite"/>
    </source>
</evidence>
<evidence type="ECO:0000256" key="1">
    <source>
        <dbReference type="ARBA" id="ARBA00004123"/>
    </source>
</evidence>
<name>A0A2Z7BTA6_9LAMI</name>
<organism evidence="6 7">
    <name type="scientific">Dorcoceras hygrometricum</name>
    <dbReference type="NCBI Taxonomy" id="472368"/>
    <lineage>
        <taxon>Eukaryota</taxon>
        <taxon>Viridiplantae</taxon>
        <taxon>Streptophyta</taxon>
        <taxon>Embryophyta</taxon>
        <taxon>Tracheophyta</taxon>
        <taxon>Spermatophyta</taxon>
        <taxon>Magnoliopsida</taxon>
        <taxon>eudicotyledons</taxon>
        <taxon>Gunneridae</taxon>
        <taxon>Pentapetalae</taxon>
        <taxon>asterids</taxon>
        <taxon>lamiids</taxon>
        <taxon>Lamiales</taxon>
        <taxon>Gesneriaceae</taxon>
        <taxon>Didymocarpoideae</taxon>
        <taxon>Trichosporeae</taxon>
        <taxon>Loxocarpinae</taxon>
        <taxon>Dorcoceras</taxon>
    </lineage>
</organism>
<comment type="subcellular location">
    <subcellularLocation>
        <location evidence="1">Nucleus</location>
    </subcellularLocation>
</comment>
<dbReference type="Proteomes" id="UP000250235">
    <property type="component" value="Unassembled WGS sequence"/>
</dbReference>
<feature type="compositionally biased region" description="Polar residues" evidence="4">
    <location>
        <begin position="498"/>
        <end position="532"/>
    </location>
</feature>
<dbReference type="AlphaFoldDB" id="A0A2Z7BTA6"/>
<evidence type="ECO:0000313" key="7">
    <source>
        <dbReference type="Proteomes" id="UP000250235"/>
    </source>
</evidence>
<dbReference type="InterPro" id="IPR044522">
    <property type="entry name" value="TSO1-like"/>
</dbReference>
<feature type="region of interest" description="Disordered" evidence="4">
    <location>
        <begin position="669"/>
        <end position="702"/>
    </location>
</feature>
<dbReference type="GO" id="GO:0003700">
    <property type="term" value="F:DNA-binding transcription factor activity"/>
    <property type="evidence" value="ECO:0007669"/>
    <property type="project" value="InterPro"/>
</dbReference>
<dbReference type="PROSITE" id="PS51634">
    <property type="entry name" value="CRC"/>
    <property type="match status" value="1"/>
</dbReference>
<dbReference type="EMBL" id="KV002490">
    <property type="protein sequence ID" value="KZV37791.1"/>
    <property type="molecule type" value="Genomic_DNA"/>
</dbReference>
<feature type="region of interest" description="Disordered" evidence="4">
    <location>
        <begin position="1"/>
        <end position="65"/>
    </location>
</feature>
<comment type="similarity">
    <text evidence="2">Belongs to the lin-54 family.</text>
</comment>
<feature type="region of interest" description="Disordered" evidence="4">
    <location>
        <begin position="310"/>
        <end position="355"/>
    </location>
</feature>
<dbReference type="PANTHER" id="PTHR46159:SF6">
    <property type="entry name" value="OS12G0605300 PROTEIN"/>
    <property type="match status" value="1"/>
</dbReference>
<protein>
    <recommendedName>
        <fullName evidence="5">CRC domain-containing protein</fullName>
    </recommendedName>
</protein>
<keyword evidence="7" id="KW-1185">Reference proteome</keyword>